<dbReference type="InterPro" id="IPR009902">
    <property type="entry name" value="DUF1442"/>
</dbReference>
<evidence type="ECO:0000313" key="2">
    <source>
        <dbReference type="Proteomes" id="UP001630127"/>
    </source>
</evidence>
<keyword evidence="2" id="KW-1185">Reference proteome</keyword>
<dbReference type="Proteomes" id="UP001630127">
    <property type="component" value="Unassembled WGS sequence"/>
</dbReference>
<dbReference type="PANTHER" id="PTHR33593:SF2">
    <property type="entry name" value="ANKYRIN REPEAT_KH DOMAIN PROTEIN (DUF1442)"/>
    <property type="match status" value="1"/>
</dbReference>
<sequence length="224" mass="24734">MKRVWSPETATKAFLDTVKTCKLFNETSVAELISSMAGGWNAKLIVETWEQGGMMTTSIGLAIASHHTGGRHVCIVADEATKLEYMQAMEKAGKSPEVIVGEPTEETMKDLKGIDFMVVDCKINDFARVFGVAKLGERGAVLMCKNAFTKIGSDFRWHNVLDGKSRIVRTAFLPVGDGLDIAYVGASSGTPKRSRSKWIKHINKETREEFLVRIVMKEHANPTP</sequence>
<proteinExistence type="predicted"/>
<evidence type="ECO:0000313" key="1">
    <source>
        <dbReference type="EMBL" id="KAL3498708.1"/>
    </source>
</evidence>
<accession>A0ABD2XZ10</accession>
<gene>
    <name evidence="1" type="ORF">ACH5RR_041440</name>
</gene>
<dbReference type="Gene3D" id="3.40.50.150">
    <property type="entry name" value="Vaccinia Virus protein VP39"/>
    <property type="match status" value="1"/>
</dbReference>
<reference evidence="1 2" key="1">
    <citation type="submission" date="2024-11" db="EMBL/GenBank/DDBJ databases">
        <title>A near-complete genome assembly of Cinchona calisaya.</title>
        <authorList>
            <person name="Lian D.C."/>
            <person name="Zhao X.W."/>
            <person name="Wei L."/>
        </authorList>
    </citation>
    <scope>NUCLEOTIDE SEQUENCE [LARGE SCALE GENOMIC DNA]</scope>
    <source>
        <tissue evidence="1">Nenye</tissue>
    </source>
</reference>
<dbReference type="PANTHER" id="PTHR33593">
    <property type="entry name" value="DUF1442 FAMILY PROTEIN"/>
    <property type="match status" value="1"/>
</dbReference>
<protein>
    <submittedName>
        <fullName evidence="1">Uncharacterized protein</fullName>
    </submittedName>
</protein>
<dbReference type="Pfam" id="PF07279">
    <property type="entry name" value="DUF1442"/>
    <property type="match status" value="1"/>
</dbReference>
<dbReference type="EMBL" id="JBJUIK010000017">
    <property type="protein sequence ID" value="KAL3498708.1"/>
    <property type="molecule type" value="Genomic_DNA"/>
</dbReference>
<organism evidence="1 2">
    <name type="scientific">Cinchona calisaya</name>
    <dbReference type="NCBI Taxonomy" id="153742"/>
    <lineage>
        <taxon>Eukaryota</taxon>
        <taxon>Viridiplantae</taxon>
        <taxon>Streptophyta</taxon>
        <taxon>Embryophyta</taxon>
        <taxon>Tracheophyta</taxon>
        <taxon>Spermatophyta</taxon>
        <taxon>Magnoliopsida</taxon>
        <taxon>eudicotyledons</taxon>
        <taxon>Gunneridae</taxon>
        <taxon>Pentapetalae</taxon>
        <taxon>asterids</taxon>
        <taxon>lamiids</taxon>
        <taxon>Gentianales</taxon>
        <taxon>Rubiaceae</taxon>
        <taxon>Cinchonoideae</taxon>
        <taxon>Cinchoneae</taxon>
        <taxon>Cinchona</taxon>
    </lineage>
</organism>
<dbReference type="AlphaFoldDB" id="A0ABD2XZ10"/>
<name>A0ABD2XZ10_9GENT</name>
<dbReference type="InterPro" id="IPR029063">
    <property type="entry name" value="SAM-dependent_MTases_sf"/>
</dbReference>
<comment type="caution">
    <text evidence="1">The sequence shown here is derived from an EMBL/GenBank/DDBJ whole genome shotgun (WGS) entry which is preliminary data.</text>
</comment>